<dbReference type="AlphaFoldDB" id="A0A0L6UVC4"/>
<sequence>MFCLLHLPDLTAPALLNLLPLPISCTTATISGRHSSSVPLFNPGSTPIPANQSSSSHTPSCQHPGLCTPVPFSQSGIPSPSSQYFSLITPFFSPHTYHLGNQNTLSCSFPLTYHLKPTGTPEHMYPHTPATPSSSSWAVPSQISLPPLAFSTRNPPVSQSAPPLIGLDQRAKCKQKSTQQPLRPAPVPHPHEELPQAMEAELSMQAQKYSKKSFSDANRIHFVDYLPAASTATSPKLHGKLVQPGKLAQKSVHVKKTANCEMILIVVSCHIASHFFQLVCAMHGATRFVASYLTGYKVLKCNDYAKTLHGRAAEQ</sequence>
<organism evidence="2 3">
    <name type="scientific">Puccinia sorghi</name>
    <dbReference type="NCBI Taxonomy" id="27349"/>
    <lineage>
        <taxon>Eukaryota</taxon>
        <taxon>Fungi</taxon>
        <taxon>Dikarya</taxon>
        <taxon>Basidiomycota</taxon>
        <taxon>Pucciniomycotina</taxon>
        <taxon>Pucciniomycetes</taxon>
        <taxon>Pucciniales</taxon>
        <taxon>Pucciniaceae</taxon>
        <taxon>Puccinia</taxon>
    </lineage>
</organism>
<dbReference type="VEuPathDB" id="FungiDB:VP01_3647g1"/>
<comment type="caution">
    <text evidence="2">The sequence shown here is derived from an EMBL/GenBank/DDBJ whole genome shotgun (WGS) entry which is preliminary data.</text>
</comment>
<reference evidence="2 3" key="1">
    <citation type="submission" date="2015-08" db="EMBL/GenBank/DDBJ databases">
        <title>Next Generation Sequencing and Analysis of the Genome of Puccinia sorghi L Schw, the Causal Agent of Maize Common Rust.</title>
        <authorList>
            <person name="Rochi L."/>
            <person name="Burguener G."/>
            <person name="Darino M."/>
            <person name="Turjanski A."/>
            <person name="Kreff E."/>
            <person name="Dieguez M.J."/>
            <person name="Sacco F."/>
        </authorList>
    </citation>
    <scope>NUCLEOTIDE SEQUENCE [LARGE SCALE GENOMIC DNA]</scope>
    <source>
        <strain evidence="2 3">RO10H11247</strain>
    </source>
</reference>
<feature type="region of interest" description="Disordered" evidence="1">
    <location>
        <begin position="171"/>
        <end position="190"/>
    </location>
</feature>
<evidence type="ECO:0000256" key="1">
    <source>
        <dbReference type="SAM" id="MobiDB-lite"/>
    </source>
</evidence>
<dbReference type="EMBL" id="LAVV01008665">
    <property type="protein sequence ID" value="KNZ52212.1"/>
    <property type="molecule type" value="Genomic_DNA"/>
</dbReference>
<accession>A0A0L6UVC4</accession>
<protein>
    <submittedName>
        <fullName evidence="2">Uncharacterized protein</fullName>
    </submittedName>
</protein>
<name>A0A0L6UVC4_9BASI</name>
<evidence type="ECO:0000313" key="2">
    <source>
        <dbReference type="EMBL" id="KNZ52212.1"/>
    </source>
</evidence>
<dbReference type="Proteomes" id="UP000037035">
    <property type="component" value="Unassembled WGS sequence"/>
</dbReference>
<dbReference type="OrthoDB" id="10677447at2759"/>
<feature type="compositionally biased region" description="Polar residues" evidence="1">
    <location>
        <begin position="41"/>
        <end position="61"/>
    </location>
</feature>
<evidence type="ECO:0000313" key="3">
    <source>
        <dbReference type="Proteomes" id="UP000037035"/>
    </source>
</evidence>
<keyword evidence="3" id="KW-1185">Reference proteome</keyword>
<feature type="region of interest" description="Disordered" evidence="1">
    <location>
        <begin position="41"/>
        <end position="62"/>
    </location>
</feature>
<gene>
    <name evidence="2" type="ORF">VP01_3647g1</name>
</gene>
<proteinExistence type="predicted"/>